<dbReference type="RefSeq" id="YP_010088254.1">
    <property type="nucleotide sequence ID" value="NC_055707.1"/>
</dbReference>
<dbReference type="EMBL" id="AP018487">
    <property type="protein sequence ID" value="BBC53948.1"/>
    <property type="molecule type" value="Genomic_DNA"/>
</dbReference>
<protein>
    <submittedName>
        <fullName evidence="1">Uncharacterized protein</fullName>
    </submittedName>
</protein>
<proteinExistence type="predicted"/>
<evidence type="ECO:0000313" key="2">
    <source>
        <dbReference type="Proteomes" id="UP000249920"/>
    </source>
</evidence>
<dbReference type="GeneID" id="65105689"/>
<name>A0A2Z5XVS1_9CAUD</name>
<accession>A0A2Z5XVS1</accession>
<keyword evidence="2" id="KW-1185">Reference proteome</keyword>
<sequence length="83" mass="9394">MNGKPLKTIEELREAGARPARLVPVGTGRSRGYRLFIGDEEFPFPIESDSVSVRPTGMRYNRLTLTLFVGEVTVETRKRQEGR</sequence>
<reference evidence="1" key="1">
    <citation type="submission" date="2018-01" db="EMBL/GenBank/DDBJ databases">
        <title>Genome sequence of Mycobacterium phage HC.</title>
        <authorList>
            <person name="Uchiyama J."/>
            <person name="Matsuzaki S."/>
        </authorList>
    </citation>
    <scope>NUCLEOTIDE SEQUENCE [LARGE SCALE GENOMIC DNA]</scope>
</reference>
<dbReference type="Proteomes" id="UP000249920">
    <property type="component" value="Segment"/>
</dbReference>
<dbReference type="KEGG" id="vg:65105689"/>
<organism evidence="1 2">
    <name type="scientific">Mycobacterium phage HC</name>
    <dbReference type="NCBI Taxonomy" id="2077135"/>
    <lineage>
        <taxon>Viruses</taxon>
        <taxon>Duplodnaviria</taxon>
        <taxon>Heunggongvirae</taxon>
        <taxon>Uroviricota</taxon>
        <taxon>Caudoviricetes</taxon>
        <taxon>Chebruvirinae</taxon>
        <taxon>Brujitavirus</taxon>
        <taxon>Brujitavirus HC</taxon>
    </lineage>
</organism>
<evidence type="ECO:0000313" key="1">
    <source>
        <dbReference type="EMBL" id="BBC53948.1"/>
    </source>
</evidence>